<feature type="transmembrane region" description="Helical" evidence="1">
    <location>
        <begin position="134"/>
        <end position="164"/>
    </location>
</feature>
<feature type="transmembrane region" description="Helical" evidence="1">
    <location>
        <begin position="12"/>
        <end position="35"/>
    </location>
</feature>
<comment type="caution">
    <text evidence="3">The sequence shown here is derived from an EMBL/GenBank/DDBJ whole genome shotgun (WGS) entry which is preliminary data.</text>
</comment>
<evidence type="ECO:0000256" key="1">
    <source>
        <dbReference type="SAM" id="Phobius"/>
    </source>
</evidence>
<dbReference type="EMBL" id="JARIHO010000033">
    <property type="protein sequence ID" value="KAJ7333996.1"/>
    <property type="molecule type" value="Genomic_DNA"/>
</dbReference>
<keyword evidence="1" id="KW-0812">Transmembrane</keyword>
<feature type="transmembrane region" description="Helical" evidence="1">
    <location>
        <begin position="242"/>
        <end position="262"/>
    </location>
</feature>
<name>A0AAD6ZQ45_9AGAR</name>
<feature type="transmembrane region" description="Helical" evidence="1">
    <location>
        <begin position="90"/>
        <end position="113"/>
    </location>
</feature>
<dbReference type="PANTHER" id="PTHR40465">
    <property type="entry name" value="CHROMOSOME 1, WHOLE GENOME SHOTGUN SEQUENCE"/>
    <property type="match status" value="1"/>
</dbReference>
<accession>A0AAD6ZQ45</accession>
<keyword evidence="4" id="KW-1185">Reference proteome</keyword>
<dbReference type="PANTHER" id="PTHR40465:SF1">
    <property type="entry name" value="DUF6534 DOMAIN-CONTAINING PROTEIN"/>
    <property type="match status" value="1"/>
</dbReference>
<feature type="transmembrane region" description="Helical" evidence="1">
    <location>
        <begin position="208"/>
        <end position="236"/>
    </location>
</feature>
<evidence type="ECO:0000313" key="4">
    <source>
        <dbReference type="Proteomes" id="UP001218218"/>
    </source>
</evidence>
<dbReference type="InterPro" id="IPR045339">
    <property type="entry name" value="DUF6534"/>
</dbReference>
<dbReference type="AlphaFoldDB" id="A0AAD6ZQ45"/>
<dbReference type="Pfam" id="PF20152">
    <property type="entry name" value="DUF6534"/>
    <property type="match status" value="1"/>
</dbReference>
<keyword evidence="1" id="KW-1133">Transmembrane helix</keyword>
<evidence type="ECO:0000313" key="3">
    <source>
        <dbReference type="EMBL" id="KAJ7333996.1"/>
    </source>
</evidence>
<proteinExistence type="predicted"/>
<organism evidence="3 4">
    <name type="scientific">Mycena albidolilacea</name>
    <dbReference type="NCBI Taxonomy" id="1033008"/>
    <lineage>
        <taxon>Eukaryota</taxon>
        <taxon>Fungi</taxon>
        <taxon>Dikarya</taxon>
        <taxon>Basidiomycota</taxon>
        <taxon>Agaricomycotina</taxon>
        <taxon>Agaricomycetes</taxon>
        <taxon>Agaricomycetidae</taxon>
        <taxon>Agaricales</taxon>
        <taxon>Marasmiineae</taxon>
        <taxon>Mycenaceae</taxon>
        <taxon>Mycena</taxon>
    </lineage>
</organism>
<gene>
    <name evidence="3" type="ORF">DFH08DRAFT_1019835</name>
</gene>
<protein>
    <recommendedName>
        <fullName evidence="2">DUF6534 domain-containing protein</fullName>
    </recommendedName>
</protein>
<feature type="transmembrane region" description="Helical" evidence="1">
    <location>
        <begin position="47"/>
        <end position="70"/>
    </location>
</feature>
<feature type="domain" description="DUF6534" evidence="2">
    <location>
        <begin position="182"/>
        <end position="265"/>
    </location>
</feature>
<sequence>MSRPALDTVIGALLVETWANSFLYMAELIQVMYYFKHFKHDGWKLKTLVWVAFLLDTVSTLGDYAGVYLYTTSHAGDLVYLADQHWPVPLHLFTSGVSAVLVQSFLVVRYWRLCVSPFLPPDLFQEYQSSTRNILVTLINFLLIIVTFGGSFACGMTIAMFPAFKQRNKVAIPVSILLVGEAVADLSIAAALLWQLRKARNLAGTRSVLNRLVALTIQTGTATATIAVAALIAFLLDPESNVSVGIGYTLGRMYVISMLANLNVRISGRSAFVASGSVSFPNGPGIITTPSIFTDDFSRSHFRRTIGPSPFNLGRRQELVPVVLFVACEDTDKLLELLVDTFYLAVGIHWKSV</sequence>
<evidence type="ECO:0000259" key="2">
    <source>
        <dbReference type="Pfam" id="PF20152"/>
    </source>
</evidence>
<feature type="transmembrane region" description="Helical" evidence="1">
    <location>
        <begin position="170"/>
        <end position="196"/>
    </location>
</feature>
<keyword evidence="1" id="KW-0472">Membrane</keyword>
<dbReference type="Proteomes" id="UP001218218">
    <property type="component" value="Unassembled WGS sequence"/>
</dbReference>
<reference evidence="3" key="1">
    <citation type="submission" date="2023-03" db="EMBL/GenBank/DDBJ databases">
        <title>Massive genome expansion in bonnet fungi (Mycena s.s.) driven by repeated elements and novel gene families across ecological guilds.</title>
        <authorList>
            <consortium name="Lawrence Berkeley National Laboratory"/>
            <person name="Harder C.B."/>
            <person name="Miyauchi S."/>
            <person name="Viragh M."/>
            <person name="Kuo A."/>
            <person name="Thoen E."/>
            <person name="Andreopoulos B."/>
            <person name="Lu D."/>
            <person name="Skrede I."/>
            <person name="Drula E."/>
            <person name="Henrissat B."/>
            <person name="Morin E."/>
            <person name="Kohler A."/>
            <person name="Barry K."/>
            <person name="LaButti K."/>
            <person name="Morin E."/>
            <person name="Salamov A."/>
            <person name="Lipzen A."/>
            <person name="Mereny Z."/>
            <person name="Hegedus B."/>
            <person name="Baldrian P."/>
            <person name="Stursova M."/>
            <person name="Weitz H."/>
            <person name="Taylor A."/>
            <person name="Grigoriev I.V."/>
            <person name="Nagy L.G."/>
            <person name="Martin F."/>
            <person name="Kauserud H."/>
        </authorList>
    </citation>
    <scope>NUCLEOTIDE SEQUENCE</scope>
    <source>
        <strain evidence="3">CBHHK002</strain>
    </source>
</reference>